<evidence type="ECO:0000313" key="3">
    <source>
        <dbReference type="Proteomes" id="UP001165160"/>
    </source>
</evidence>
<organism evidence="2 3">
    <name type="scientific">Triparma verrucosa</name>
    <dbReference type="NCBI Taxonomy" id="1606542"/>
    <lineage>
        <taxon>Eukaryota</taxon>
        <taxon>Sar</taxon>
        <taxon>Stramenopiles</taxon>
        <taxon>Ochrophyta</taxon>
        <taxon>Bolidophyceae</taxon>
        <taxon>Parmales</taxon>
        <taxon>Triparmaceae</taxon>
        <taxon>Triparma</taxon>
    </lineage>
</organism>
<comment type="caution">
    <text evidence="2">The sequence shown here is derived from an EMBL/GenBank/DDBJ whole genome shotgun (WGS) entry which is preliminary data.</text>
</comment>
<dbReference type="EMBL" id="BRXX01000214">
    <property type="protein sequence ID" value="GMH98313.1"/>
    <property type="molecule type" value="Genomic_DNA"/>
</dbReference>
<protein>
    <submittedName>
        <fullName evidence="2">Uncharacterized protein</fullName>
    </submittedName>
</protein>
<sequence length="384" mass="40789">MFAEKGIIVTELFIGRRKGLKGEKILQNLLSENSVEKKEETVGEEKGENGNLGIYLRFSDKTCLISRPKINYTITGPLTPTSNSKLDEGDGVKVASLQDLNGKVEIECEGWTGTGGRETFQTIEWWGKGEGGFKRTWEGGDVEVSNAGGEVTLNAEVVASDFKGWGHYCLWLGGGSATLKLHTGESKTVELEGDVKEGVMIVEGLITDVRVWACKRKEEEVEEWREEALPQAEKRRKFKVKIKKGGRTGGGGVPKLGGGGLMKLGAKKAVPKLGAKAVPKLGAKAVPKLGAKAVQKLKPDHIVDSSPAPSAPTPPTPPSPVKPITVNLSPPLPPLSTSLGLSASALLLKSPFPPTLTLTACKSSKVALSSPILGSSLLPIPCSR</sequence>
<keyword evidence="3" id="KW-1185">Reference proteome</keyword>
<feature type="region of interest" description="Disordered" evidence="1">
    <location>
        <begin position="301"/>
        <end position="325"/>
    </location>
</feature>
<dbReference type="Proteomes" id="UP001165160">
    <property type="component" value="Unassembled WGS sequence"/>
</dbReference>
<dbReference type="AlphaFoldDB" id="A0A9W7F091"/>
<proteinExistence type="predicted"/>
<evidence type="ECO:0000313" key="2">
    <source>
        <dbReference type="EMBL" id="GMH98313.1"/>
    </source>
</evidence>
<evidence type="ECO:0000256" key="1">
    <source>
        <dbReference type="SAM" id="MobiDB-lite"/>
    </source>
</evidence>
<feature type="compositionally biased region" description="Pro residues" evidence="1">
    <location>
        <begin position="309"/>
        <end position="321"/>
    </location>
</feature>
<reference evidence="3" key="1">
    <citation type="journal article" date="2023" name="Commun. Biol.">
        <title>Genome analysis of Parmales, the sister group of diatoms, reveals the evolutionary specialization of diatoms from phago-mixotrophs to photoautotrophs.</title>
        <authorList>
            <person name="Ban H."/>
            <person name="Sato S."/>
            <person name="Yoshikawa S."/>
            <person name="Yamada K."/>
            <person name="Nakamura Y."/>
            <person name="Ichinomiya M."/>
            <person name="Sato N."/>
            <person name="Blanc-Mathieu R."/>
            <person name="Endo H."/>
            <person name="Kuwata A."/>
            <person name="Ogata H."/>
        </authorList>
    </citation>
    <scope>NUCLEOTIDE SEQUENCE [LARGE SCALE GENOMIC DNA]</scope>
    <source>
        <strain evidence="3">NIES 3699</strain>
    </source>
</reference>
<accession>A0A9W7F091</accession>
<gene>
    <name evidence="2" type="ORF">TrVE_jg6152</name>
</gene>
<name>A0A9W7F091_9STRA</name>